<keyword evidence="3" id="KW-1185">Reference proteome</keyword>
<dbReference type="Pfam" id="PF13843">
    <property type="entry name" value="DDE_Tnp_1_7"/>
    <property type="match status" value="1"/>
</dbReference>
<dbReference type="AlphaFoldDB" id="A0A1R1XUK9"/>
<dbReference type="InterPro" id="IPR029526">
    <property type="entry name" value="PGBD"/>
</dbReference>
<feature type="domain" description="PiggyBac transposable element-derived protein" evidence="1">
    <location>
        <begin position="1"/>
        <end position="50"/>
    </location>
</feature>
<dbReference type="OrthoDB" id="2423798at2759"/>
<organism evidence="2 3">
    <name type="scientific">Smittium culicis</name>
    <dbReference type="NCBI Taxonomy" id="133412"/>
    <lineage>
        <taxon>Eukaryota</taxon>
        <taxon>Fungi</taxon>
        <taxon>Fungi incertae sedis</taxon>
        <taxon>Zoopagomycota</taxon>
        <taxon>Kickxellomycotina</taxon>
        <taxon>Harpellomycetes</taxon>
        <taxon>Harpellales</taxon>
        <taxon>Legeriomycetaceae</taxon>
        <taxon>Smittium</taxon>
    </lineage>
</organism>
<evidence type="ECO:0000313" key="2">
    <source>
        <dbReference type="EMBL" id="OMJ18285.1"/>
    </source>
</evidence>
<sequence length="73" mass="8812">MDNFFTSVPLMEYLQKIGHHACGTIRPNRKYLPEFTKNSRLKKWEAEWFMSENGMSFFEYTTKVKKCNFGKRH</sequence>
<proteinExistence type="predicted"/>
<reference evidence="2 3" key="1">
    <citation type="submission" date="2017-01" db="EMBL/GenBank/DDBJ databases">
        <authorList>
            <person name="Mah S.A."/>
            <person name="Swanson W.J."/>
            <person name="Moy G.W."/>
            <person name="Vacquier V.D."/>
        </authorList>
    </citation>
    <scope>NUCLEOTIDE SEQUENCE [LARGE SCALE GENOMIC DNA]</scope>
    <source>
        <strain evidence="2 3">GSMNP</strain>
    </source>
</reference>
<dbReference type="EMBL" id="LSSN01001796">
    <property type="protein sequence ID" value="OMJ18285.1"/>
    <property type="molecule type" value="Genomic_DNA"/>
</dbReference>
<evidence type="ECO:0000259" key="1">
    <source>
        <dbReference type="Pfam" id="PF13843"/>
    </source>
</evidence>
<comment type="caution">
    <text evidence="2">The sequence shown here is derived from an EMBL/GenBank/DDBJ whole genome shotgun (WGS) entry which is preliminary data.</text>
</comment>
<protein>
    <recommendedName>
        <fullName evidence="1">PiggyBac transposable element-derived protein domain-containing protein</fullName>
    </recommendedName>
</protein>
<evidence type="ECO:0000313" key="3">
    <source>
        <dbReference type="Proteomes" id="UP000187283"/>
    </source>
</evidence>
<name>A0A1R1XUK9_9FUNG</name>
<gene>
    <name evidence="2" type="ORF">AYI70_g5440</name>
</gene>
<accession>A0A1R1XUK9</accession>
<dbReference type="Proteomes" id="UP000187283">
    <property type="component" value="Unassembled WGS sequence"/>
</dbReference>